<feature type="signal peptide" evidence="3">
    <location>
        <begin position="1"/>
        <end position="17"/>
    </location>
</feature>
<evidence type="ECO:0000256" key="2">
    <source>
        <dbReference type="ARBA" id="ARBA00005375"/>
    </source>
</evidence>
<feature type="chain" id="PRO_5004825758" description="Histidine acid phosphatase" evidence="3">
    <location>
        <begin position="18"/>
        <end position="379"/>
    </location>
</feature>
<dbReference type="PROSITE" id="PS00616">
    <property type="entry name" value="HIS_ACID_PHOSPHAT_1"/>
    <property type="match status" value="1"/>
</dbReference>
<dbReference type="InterPro" id="IPR029033">
    <property type="entry name" value="His_PPase_superfam"/>
</dbReference>
<dbReference type="PANTHER" id="PTHR11567">
    <property type="entry name" value="ACID PHOSPHATASE-RELATED"/>
    <property type="match status" value="1"/>
</dbReference>
<name>W2T2S8_NECAM</name>
<dbReference type="Pfam" id="PF00328">
    <property type="entry name" value="His_Phos_2"/>
    <property type="match status" value="1"/>
</dbReference>
<proteinExistence type="inferred from homology"/>
<dbReference type="EMBL" id="KI660241">
    <property type="protein sequence ID" value="ETN76218.1"/>
    <property type="molecule type" value="Genomic_DNA"/>
</dbReference>
<dbReference type="CTD" id="25351865"/>
<keyword evidence="3" id="KW-0732">Signal</keyword>
<dbReference type="GeneID" id="25351865"/>
<dbReference type="Gene3D" id="3.40.50.1240">
    <property type="entry name" value="Phosphoglycerate mutase-like"/>
    <property type="match status" value="1"/>
</dbReference>
<keyword evidence="5" id="KW-1185">Reference proteome</keyword>
<dbReference type="InterPro" id="IPR000560">
    <property type="entry name" value="His_Pase_clade-2"/>
</dbReference>
<dbReference type="SUPFAM" id="SSF53254">
    <property type="entry name" value="Phosphoglycerate mutase-like"/>
    <property type="match status" value="1"/>
</dbReference>
<dbReference type="KEGG" id="nai:NECAME_11836"/>
<evidence type="ECO:0000313" key="4">
    <source>
        <dbReference type="EMBL" id="ETN76218.1"/>
    </source>
</evidence>
<dbReference type="GO" id="GO:0003993">
    <property type="term" value="F:acid phosphatase activity"/>
    <property type="evidence" value="ECO:0007669"/>
    <property type="project" value="UniProtKB-EC"/>
</dbReference>
<dbReference type="OMA" id="DWILMGV"/>
<dbReference type="CDD" id="cd07061">
    <property type="entry name" value="HP_HAP_like"/>
    <property type="match status" value="1"/>
</dbReference>
<gene>
    <name evidence="4" type="ORF">NECAME_11836</name>
</gene>
<evidence type="ECO:0000256" key="1">
    <source>
        <dbReference type="ARBA" id="ARBA00000032"/>
    </source>
</evidence>
<comment type="similarity">
    <text evidence="2">Belongs to the histidine acid phosphatase family.</text>
</comment>
<dbReference type="PANTHER" id="PTHR11567:SF172">
    <property type="entry name" value="ACID PHOSPHATASE FAMILY"/>
    <property type="match status" value="1"/>
</dbReference>
<dbReference type="InterPro" id="IPR033379">
    <property type="entry name" value="Acid_Pase_AS"/>
</dbReference>
<organism evidence="4 5">
    <name type="scientific">Necator americanus</name>
    <name type="common">Human hookworm</name>
    <dbReference type="NCBI Taxonomy" id="51031"/>
    <lineage>
        <taxon>Eukaryota</taxon>
        <taxon>Metazoa</taxon>
        <taxon>Ecdysozoa</taxon>
        <taxon>Nematoda</taxon>
        <taxon>Chromadorea</taxon>
        <taxon>Rhabditida</taxon>
        <taxon>Rhabditina</taxon>
        <taxon>Rhabditomorpha</taxon>
        <taxon>Strongyloidea</taxon>
        <taxon>Ancylostomatidae</taxon>
        <taxon>Bunostominae</taxon>
        <taxon>Necator</taxon>
    </lineage>
</organism>
<comment type="catalytic activity">
    <reaction evidence="1">
        <text>a phosphate monoester + H2O = an alcohol + phosphate</text>
        <dbReference type="Rhea" id="RHEA:15017"/>
        <dbReference type="ChEBI" id="CHEBI:15377"/>
        <dbReference type="ChEBI" id="CHEBI:30879"/>
        <dbReference type="ChEBI" id="CHEBI:43474"/>
        <dbReference type="ChEBI" id="CHEBI:67140"/>
        <dbReference type="EC" id="3.1.3.2"/>
    </reaction>
</comment>
<reference evidence="5" key="1">
    <citation type="journal article" date="2014" name="Nat. Genet.">
        <title>Genome of the human hookworm Necator americanus.</title>
        <authorList>
            <person name="Tang Y.T."/>
            <person name="Gao X."/>
            <person name="Rosa B.A."/>
            <person name="Abubucker S."/>
            <person name="Hallsworth-Pepin K."/>
            <person name="Martin J."/>
            <person name="Tyagi R."/>
            <person name="Heizer E."/>
            <person name="Zhang X."/>
            <person name="Bhonagiri-Palsikar V."/>
            <person name="Minx P."/>
            <person name="Warren W.C."/>
            <person name="Wang Q."/>
            <person name="Zhan B."/>
            <person name="Hotez P.J."/>
            <person name="Sternberg P.W."/>
            <person name="Dougall A."/>
            <person name="Gaze S.T."/>
            <person name="Mulvenna J."/>
            <person name="Sotillo J."/>
            <person name="Ranganathan S."/>
            <person name="Rabelo E.M."/>
            <person name="Wilson R.K."/>
            <person name="Felgner P.L."/>
            <person name="Bethony J."/>
            <person name="Hawdon J.M."/>
            <person name="Gasser R.B."/>
            <person name="Loukas A."/>
            <person name="Mitreva M."/>
        </authorList>
    </citation>
    <scope>NUCLEOTIDE SEQUENCE [LARGE SCALE GENOMIC DNA]</scope>
</reference>
<dbReference type="OrthoDB" id="10257284at2759"/>
<protein>
    <recommendedName>
        <fullName evidence="6">Histidine acid phosphatase</fullName>
    </recommendedName>
</protein>
<evidence type="ECO:0000256" key="3">
    <source>
        <dbReference type="SAM" id="SignalP"/>
    </source>
</evidence>
<accession>W2T2S8</accession>
<dbReference type="AlphaFoldDB" id="W2T2S8"/>
<dbReference type="InterPro" id="IPR050645">
    <property type="entry name" value="Histidine_acid_phosphatase"/>
</dbReference>
<dbReference type="Proteomes" id="UP000053676">
    <property type="component" value="Unassembled WGS sequence"/>
</dbReference>
<sequence>MTSFYLLLIFGSTTIFADETDKLISVVVLFRHGDRAPTDRVSNISWMSYFPNGLGELTDRGIENSFRLGKYLRDRYVSSGFLRVPLLPSQVYFRSRGNNRCLMSASLIASAMFGSIDRPTEAAVPVYSQEGKDLLLGGTSDCVAEVKRMKAVCGKTPKSHYENFTEFHGVVYECLQLHKKSKIFPNGKSFEIADSLINEHKNGLPMLDWFHEHKEELYRSLYKVENFMLGSGEYHNPDILRIKSGLLLHTVLNMFKSNWEKFLTHGSLEKKKFVAFSTQDWLIHSFMDALGIRAAALGETGYPPYNTLVILELRKINDVPIIKAYYRDPLTETLNDVTSSIRGCGSYSACPLKDVLNCCGQYITSDKEEECHPKKSTQR</sequence>
<evidence type="ECO:0008006" key="6">
    <source>
        <dbReference type="Google" id="ProtNLM"/>
    </source>
</evidence>
<evidence type="ECO:0000313" key="5">
    <source>
        <dbReference type="Proteomes" id="UP000053676"/>
    </source>
</evidence>